<feature type="chain" id="PRO_5047451506" description="PE-PGRS family protein" evidence="2">
    <location>
        <begin position="30"/>
        <end position="117"/>
    </location>
</feature>
<dbReference type="RefSeq" id="WP_265998292.1">
    <property type="nucleotide sequence ID" value="NZ_JAPJDN010000015.1"/>
</dbReference>
<evidence type="ECO:0000313" key="4">
    <source>
        <dbReference type="Proteomes" id="UP001300745"/>
    </source>
</evidence>
<name>A0ABT3SHB0_9MYCO</name>
<feature type="compositionally biased region" description="Gly residues" evidence="1">
    <location>
        <begin position="57"/>
        <end position="103"/>
    </location>
</feature>
<evidence type="ECO:0000256" key="2">
    <source>
        <dbReference type="SAM" id="SignalP"/>
    </source>
</evidence>
<evidence type="ECO:0000313" key="3">
    <source>
        <dbReference type="EMBL" id="MCX2938548.1"/>
    </source>
</evidence>
<dbReference type="Proteomes" id="UP001300745">
    <property type="component" value="Unassembled WGS sequence"/>
</dbReference>
<feature type="region of interest" description="Disordered" evidence="1">
    <location>
        <begin position="39"/>
        <end position="103"/>
    </location>
</feature>
<keyword evidence="4" id="KW-1185">Reference proteome</keyword>
<reference evidence="3 4" key="1">
    <citation type="submission" date="2022-11" db="EMBL/GenBank/DDBJ databases">
        <title>Mycobacterium sp. nov.</title>
        <authorList>
            <person name="Papic B."/>
            <person name="Spicic S."/>
            <person name="Duvnjak S."/>
        </authorList>
    </citation>
    <scope>NUCLEOTIDE SEQUENCE [LARGE SCALE GENOMIC DNA]</scope>
    <source>
        <strain evidence="3 4">CVI_P4</strain>
    </source>
</reference>
<sequence>MALKKISLTSVLLTGAATAAIAAAPLAFADPAPGCVNPDGSPCPVATAGPDGASGSIPGGPGGTAGPGGASGSIPYGPGGTAGPGGASGGIPNGPSGSAGPGGATGCIPYVGCASVG</sequence>
<evidence type="ECO:0008006" key="5">
    <source>
        <dbReference type="Google" id="ProtNLM"/>
    </source>
</evidence>
<feature type="signal peptide" evidence="2">
    <location>
        <begin position="1"/>
        <end position="29"/>
    </location>
</feature>
<proteinExistence type="predicted"/>
<organism evidence="3 4">
    <name type="scientific">Mycobacterium pinniadriaticum</name>
    <dbReference type="NCBI Taxonomy" id="2994102"/>
    <lineage>
        <taxon>Bacteria</taxon>
        <taxon>Bacillati</taxon>
        <taxon>Actinomycetota</taxon>
        <taxon>Actinomycetes</taxon>
        <taxon>Mycobacteriales</taxon>
        <taxon>Mycobacteriaceae</taxon>
        <taxon>Mycobacterium</taxon>
    </lineage>
</organism>
<protein>
    <recommendedName>
        <fullName evidence="5">PE-PGRS family protein</fullName>
    </recommendedName>
</protein>
<keyword evidence="2" id="KW-0732">Signal</keyword>
<gene>
    <name evidence="3" type="ORF">ORI27_17755</name>
</gene>
<evidence type="ECO:0000256" key="1">
    <source>
        <dbReference type="SAM" id="MobiDB-lite"/>
    </source>
</evidence>
<accession>A0ABT3SHB0</accession>
<comment type="caution">
    <text evidence="3">The sequence shown here is derived from an EMBL/GenBank/DDBJ whole genome shotgun (WGS) entry which is preliminary data.</text>
</comment>
<dbReference type="EMBL" id="JAPJDO010000015">
    <property type="protein sequence ID" value="MCX2938548.1"/>
    <property type="molecule type" value="Genomic_DNA"/>
</dbReference>